<reference evidence="1 2" key="1">
    <citation type="submission" date="2023-02" db="EMBL/GenBank/DDBJ databases">
        <title>LHISI_Scaffold_Assembly.</title>
        <authorList>
            <person name="Stuart O.P."/>
            <person name="Cleave R."/>
            <person name="Magrath M.J.L."/>
            <person name="Mikheyev A.S."/>
        </authorList>
    </citation>
    <scope>NUCLEOTIDE SEQUENCE [LARGE SCALE GENOMIC DNA]</scope>
    <source>
        <strain evidence="1">Daus_M_001</strain>
        <tissue evidence="1">Leg muscle</tissue>
    </source>
</reference>
<evidence type="ECO:0000313" key="2">
    <source>
        <dbReference type="Proteomes" id="UP001159363"/>
    </source>
</evidence>
<sequence length="272" mass="30120">MHSGAGRSEFQNLALANRTRLFEVVYSRSPGRGETGDPRENPLTSGIVWSDSHLRKSGVNRPGIETGSPWWEASSLTAQPPCHLYENVFSQRHVANKQHHTARRVSCREGACTKGDETTWWLFGCGRTHSLIGCAKLWGWALCLTGYCELRDFPYWLGDQLASRLLHADWRTAGYFTSVFLSILWYTGGKTATVDSIVWSRGGMVVRLPASRIDEAGSIAGSTAPGFSLVRGFSRGSPVSPALAFLRLSILTSFHPHRLSRHPLHSVGPWID</sequence>
<organism evidence="1 2">
    <name type="scientific">Dryococelus australis</name>
    <dbReference type="NCBI Taxonomy" id="614101"/>
    <lineage>
        <taxon>Eukaryota</taxon>
        <taxon>Metazoa</taxon>
        <taxon>Ecdysozoa</taxon>
        <taxon>Arthropoda</taxon>
        <taxon>Hexapoda</taxon>
        <taxon>Insecta</taxon>
        <taxon>Pterygota</taxon>
        <taxon>Neoptera</taxon>
        <taxon>Polyneoptera</taxon>
        <taxon>Phasmatodea</taxon>
        <taxon>Verophasmatodea</taxon>
        <taxon>Anareolatae</taxon>
        <taxon>Phasmatidae</taxon>
        <taxon>Eurycanthinae</taxon>
        <taxon>Dryococelus</taxon>
    </lineage>
</organism>
<dbReference type="EMBL" id="JARBHB010000015">
    <property type="protein sequence ID" value="KAJ8867331.1"/>
    <property type="molecule type" value="Genomic_DNA"/>
</dbReference>
<dbReference type="Proteomes" id="UP001159363">
    <property type="component" value="Chromosome 14"/>
</dbReference>
<evidence type="ECO:0000313" key="1">
    <source>
        <dbReference type="EMBL" id="KAJ8867331.1"/>
    </source>
</evidence>
<gene>
    <name evidence="1" type="ORF">PR048_031132</name>
</gene>
<proteinExistence type="predicted"/>
<name>A0ABQ9G8H7_9NEOP</name>
<accession>A0ABQ9G8H7</accession>
<protein>
    <submittedName>
        <fullName evidence="1">Uncharacterized protein</fullName>
    </submittedName>
</protein>
<keyword evidence="2" id="KW-1185">Reference proteome</keyword>
<comment type="caution">
    <text evidence="1">The sequence shown here is derived from an EMBL/GenBank/DDBJ whole genome shotgun (WGS) entry which is preliminary data.</text>
</comment>